<keyword evidence="8 12" id="KW-0472">Membrane</keyword>
<dbReference type="PROSITE" id="PS50011">
    <property type="entry name" value="PROTEIN_KINASE_DOM"/>
    <property type="match status" value="1"/>
</dbReference>
<evidence type="ECO:0000256" key="7">
    <source>
        <dbReference type="ARBA" id="ARBA00022989"/>
    </source>
</evidence>
<keyword evidence="11" id="KW-0067">ATP-binding</keyword>
<dbReference type="CDD" id="cd12087">
    <property type="entry name" value="TM_EGFR-like"/>
    <property type="match status" value="1"/>
</dbReference>
<dbReference type="Pfam" id="PF00560">
    <property type="entry name" value="LRR_1"/>
    <property type="match status" value="1"/>
</dbReference>
<dbReference type="InterPro" id="IPR001611">
    <property type="entry name" value="Leu-rich_rpt"/>
</dbReference>
<protein>
    <recommendedName>
        <fullName evidence="2">non-specific serine/threonine protein kinase</fullName>
        <ecNumber evidence="2">2.7.11.1</ecNumber>
    </recommendedName>
</protein>
<evidence type="ECO:0000256" key="6">
    <source>
        <dbReference type="ARBA" id="ARBA00022737"/>
    </source>
</evidence>
<evidence type="ECO:0000256" key="1">
    <source>
        <dbReference type="ARBA" id="ARBA00004167"/>
    </source>
</evidence>
<proteinExistence type="predicted"/>
<dbReference type="OrthoDB" id="2017114at2759"/>
<evidence type="ECO:0000256" key="9">
    <source>
        <dbReference type="ARBA" id="ARBA00047899"/>
    </source>
</evidence>
<accession>V7BX85</accession>
<dbReference type="EMBL" id="CM002292">
    <property type="protein sequence ID" value="ESW22559.1"/>
    <property type="molecule type" value="Genomic_DNA"/>
</dbReference>
<evidence type="ECO:0000256" key="5">
    <source>
        <dbReference type="ARBA" id="ARBA00022729"/>
    </source>
</evidence>
<feature type="transmembrane region" description="Helical" evidence="12">
    <location>
        <begin position="373"/>
        <end position="396"/>
    </location>
</feature>
<evidence type="ECO:0000259" key="13">
    <source>
        <dbReference type="PROSITE" id="PS50011"/>
    </source>
</evidence>
<dbReference type="PANTHER" id="PTHR45631">
    <property type="entry name" value="OS07G0107800 PROTEIN-RELATED"/>
    <property type="match status" value="1"/>
</dbReference>
<dbReference type="OMA" id="RISQAMT"/>
<dbReference type="Pfam" id="PF12819">
    <property type="entry name" value="Malectin_like"/>
    <property type="match status" value="1"/>
</dbReference>
<dbReference type="GO" id="GO:0016020">
    <property type="term" value="C:membrane"/>
    <property type="evidence" value="ECO:0007669"/>
    <property type="project" value="UniProtKB-SubCell"/>
</dbReference>
<dbReference type="SUPFAM" id="SSF56112">
    <property type="entry name" value="Protein kinase-like (PK-like)"/>
    <property type="match status" value="1"/>
</dbReference>
<comment type="subcellular location">
    <subcellularLocation>
        <location evidence="1">Membrane</location>
        <topology evidence="1">Single-pass membrane protein</topology>
    </subcellularLocation>
</comment>
<feature type="domain" description="Protein kinase" evidence="13">
    <location>
        <begin position="409"/>
        <end position="494"/>
    </location>
</feature>
<dbReference type="SUPFAM" id="SSF52058">
    <property type="entry name" value="L domain-like"/>
    <property type="match status" value="1"/>
</dbReference>
<name>V7BX85_PHAVU</name>
<dbReference type="eggNOG" id="ENOG502QQCZ">
    <property type="taxonomic scope" value="Eukaryota"/>
</dbReference>
<dbReference type="InterPro" id="IPR011009">
    <property type="entry name" value="Kinase-like_dom_sf"/>
</dbReference>
<keyword evidence="6" id="KW-0677">Repeat</keyword>
<evidence type="ECO:0000256" key="8">
    <source>
        <dbReference type="ARBA" id="ARBA00023136"/>
    </source>
</evidence>
<dbReference type="InterPro" id="IPR032675">
    <property type="entry name" value="LRR_dom_sf"/>
</dbReference>
<dbReference type="FunFam" id="3.80.10.10:FF:000129">
    <property type="entry name" value="Leucine-rich repeat receptor-like kinase"/>
    <property type="match status" value="1"/>
</dbReference>
<dbReference type="InterPro" id="IPR000719">
    <property type="entry name" value="Prot_kinase_dom"/>
</dbReference>
<dbReference type="Gene3D" id="3.30.200.20">
    <property type="entry name" value="Phosphorylase Kinase, domain 1"/>
    <property type="match status" value="1"/>
</dbReference>
<comment type="catalytic activity">
    <reaction evidence="9">
        <text>L-threonyl-[protein] + ATP = O-phospho-L-threonyl-[protein] + ADP + H(+)</text>
        <dbReference type="Rhea" id="RHEA:46608"/>
        <dbReference type="Rhea" id="RHEA-COMP:11060"/>
        <dbReference type="Rhea" id="RHEA-COMP:11605"/>
        <dbReference type="ChEBI" id="CHEBI:15378"/>
        <dbReference type="ChEBI" id="CHEBI:30013"/>
        <dbReference type="ChEBI" id="CHEBI:30616"/>
        <dbReference type="ChEBI" id="CHEBI:61977"/>
        <dbReference type="ChEBI" id="CHEBI:456216"/>
        <dbReference type="EC" id="2.7.11.1"/>
    </reaction>
</comment>
<evidence type="ECO:0000256" key="10">
    <source>
        <dbReference type="ARBA" id="ARBA00048679"/>
    </source>
</evidence>
<dbReference type="EC" id="2.7.11.1" evidence="2"/>
<keyword evidence="3" id="KW-0433">Leucine-rich repeat</keyword>
<evidence type="ECO:0000256" key="12">
    <source>
        <dbReference type="SAM" id="Phobius"/>
    </source>
</evidence>
<gene>
    <name evidence="14" type="ORF">PHAVU_005G163200g</name>
</gene>
<feature type="binding site" evidence="11">
    <location>
        <position position="436"/>
    </location>
    <ligand>
        <name>ATP</name>
        <dbReference type="ChEBI" id="CHEBI:30616"/>
    </ligand>
</feature>
<dbReference type="InterPro" id="IPR001245">
    <property type="entry name" value="Ser-Thr/Tyr_kinase_cat_dom"/>
</dbReference>
<comment type="catalytic activity">
    <reaction evidence="10">
        <text>L-seryl-[protein] + ATP = O-phospho-L-seryl-[protein] + ADP + H(+)</text>
        <dbReference type="Rhea" id="RHEA:17989"/>
        <dbReference type="Rhea" id="RHEA-COMP:9863"/>
        <dbReference type="Rhea" id="RHEA-COMP:11604"/>
        <dbReference type="ChEBI" id="CHEBI:15378"/>
        <dbReference type="ChEBI" id="CHEBI:29999"/>
        <dbReference type="ChEBI" id="CHEBI:30616"/>
        <dbReference type="ChEBI" id="CHEBI:83421"/>
        <dbReference type="ChEBI" id="CHEBI:456216"/>
        <dbReference type="EC" id="2.7.11.1"/>
    </reaction>
</comment>
<evidence type="ECO:0000256" key="11">
    <source>
        <dbReference type="PROSITE-ProRule" id="PRU10141"/>
    </source>
</evidence>
<evidence type="ECO:0000256" key="3">
    <source>
        <dbReference type="ARBA" id="ARBA00022614"/>
    </source>
</evidence>
<evidence type="ECO:0000313" key="15">
    <source>
        <dbReference type="Proteomes" id="UP000000226"/>
    </source>
</evidence>
<reference evidence="15" key="1">
    <citation type="journal article" date="2014" name="Nat. Genet.">
        <title>A reference genome for common bean and genome-wide analysis of dual domestications.</title>
        <authorList>
            <person name="Schmutz J."/>
            <person name="McClean P.E."/>
            <person name="Mamidi S."/>
            <person name="Wu G.A."/>
            <person name="Cannon S.B."/>
            <person name="Grimwood J."/>
            <person name="Jenkins J."/>
            <person name="Shu S."/>
            <person name="Song Q."/>
            <person name="Chavarro C."/>
            <person name="Torres-Torres M."/>
            <person name="Geffroy V."/>
            <person name="Moghaddam S.M."/>
            <person name="Gao D."/>
            <person name="Abernathy B."/>
            <person name="Barry K."/>
            <person name="Blair M."/>
            <person name="Brick M.A."/>
            <person name="Chovatia M."/>
            <person name="Gepts P."/>
            <person name="Goodstein D.M."/>
            <person name="Gonzales M."/>
            <person name="Hellsten U."/>
            <person name="Hyten D.L."/>
            <person name="Jia G."/>
            <person name="Kelly J.D."/>
            <person name="Kudrna D."/>
            <person name="Lee R."/>
            <person name="Richard M.M."/>
            <person name="Miklas P.N."/>
            <person name="Osorno J.M."/>
            <person name="Rodrigues J."/>
            <person name="Thareau V."/>
            <person name="Urrea C.A."/>
            <person name="Wang M."/>
            <person name="Yu Y."/>
            <person name="Zhang M."/>
            <person name="Wing R.A."/>
            <person name="Cregan P.B."/>
            <person name="Rokhsar D.S."/>
            <person name="Jackson S.A."/>
        </authorList>
    </citation>
    <scope>NUCLEOTIDE SEQUENCE [LARGE SCALE GENOMIC DNA]</scope>
    <source>
        <strain evidence="15">cv. G19833</strain>
    </source>
</reference>
<keyword evidence="15" id="KW-1185">Reference proteome</keyword>
<evidence type="ECO:0000256" key="4">
    <source>
        <dbReference type="ARBA" id="ARBA00022692"/>
    </source>
</evidence>
<dbReference type="InterPro" id="IPR024788">
    <property type="entry name" value="Malectin-like_Carb-bd_dom"/>
</dbReference>
<dbReference type="GO" id="GO:0005524">
    <property type="term" value="F:ATP binding"/>
    <property type="evidence" value="ECO:0007669"/>
    <property type="project" value="UniProtKB-UniRule"/>
</dbReference>
<evidence type="ECO:0000313" key="14">
    <source>
        <dbReference type="EMBL" id="ESW22559.1"/>
    </source>
</evidence>
<dbReference type="AlphaFoldDB" id="V7BX85"/>
<evidence type="ECO:0000256" key="2">
    <source>
        <dbReference type="ARBA" id="ARBA00012513"/>
    </source>
</evidence>
<feature type="non-terminal residue" evidence="14">
    <location>
        <position position="494"/>
    </location>
</feature>
<dbReference type="InterPro" id="IPR017441">
    <property type="entry name" value="Protein_kinase_ATP_BS"/>
</dbReference>
<keyword evidence="7 12" id="KW-1133">Transmembrane helix</keyword>
<dbReference type="Pfam" id="PF07714">
    <property type="entry name" value="PK_Tyr_Ser-Thr"/>
    <property type="match status" value="1"/>
</dbReference>
<organism evidence="14 15">
    <name type="scientific">Phaseolus vulgaris</name>
    <name type="common">Kidney bean</name>
    <name type="synonym">French bean</name>
    <dbReference type="NCBI Taxonomy" id="3885"/>
    <lineage>
        <taxon>Eukaryota</taxon>
        <taxon>Viridiplantae</taxon>
        <taxon>Streptophyta</taxon>
        <taxon>Embryophyta</taxon>
        <taxon>Tracheophyta</taxon>
        <taxon>Spermatophyta</taxon>
        <taxon>Magnoliopsida</taxon>
        <taxon>eudicotyledons</taxon>
        <taxon>Gunneridae</taxon>
        <taxon>Pentapetalae</taxon>
        <taxon>rosids</taxon>
        <taxon>fabids</taxon>
        <taxon>Fabales</taxon>
        <taxon>Fabaceae</taxon>
        <taxon>Papilionoideae</taxon>
        <taxon>50 kb inversion clade</taxon>
        <taxon>NPAAA clade</taxon>
        <taxon>indigoferoid/millettioid clade</taxon>
        <taxon>Phaseoleae</taxon>
        <taxon>Phaseolus</taxon>
    </lineage>
</organism>
<keyword evidence="5" id="KW-0732">Signal</keyword>
<dbReference type="Proteomes" id="UP000000226">
    <property type="component" value="Chromosome 5"/>
</dbReference>
<dbReference type="Gramene" id="ESW22559">
    <property type="protein sequence ID" value="ESW22559"/>
    <property type="gene ID" value="PHAVU_005G163200g"/>
</dbReference>
<keyword evidence="4 12" id="KW-0812">Transmembrane</keyword>
<dbReference type="GO" id="GO:0004672">
    <property type="term" value="F:protein kinase activity"/>
    <property type="evidence" value="ECO:0007669"/>
    <property type="project" value="InterPro"/>
</dbReference>
<sequence length="494" mass="55673">MVGHNYDGQNIPPQFDLLLGANLWDTVIIEKASITRNKEIIHVPLQDFVQICLVNTGNGTPFITAIELRTLKNDIYVTESGSLERYLRRDLGSNTIYRYPVDIYDRFWFTRDFQEDWTNLSASIPDDSFNQGDYQLRAIIMSTAVRPANDSAPLVISWEPQDETDEFYVYMHFTEIQELTTNQTRQFNIMRNGELWIPNFSPRYLFVDTLYVSGKEIKYSLVRTGNSTLPPIISALEIYTVIDLQKPQTLQGDVDAITSIKSVYGVKSDWQGDPCAPAAHLWDGLNCTYGDNEFPRITTLNLSSSGLSGKIDPSVSMLTMLEKLNLEKNNLSGSIPSALVEKSEEGSLTLSVGQNPYLCESGQCKETKKKNTVIPIVASICGVLLILLIAVAILLWTLKRRKRKVRITNKFNTIVGKGGFGTVYLGYIDDTPVAVKMFSPSSLHGYRQFQAEVKTLMRVHHANLTSLFGYCNEGDYKGLIYEYMANGDLQEHLS</sequence>
<dbReference type="Gene3D" id="3.80.10.10">
    <property type="entry name" value="Ribonuclease Inhibitor"/>
    <property type="match status" value="1"/>
</dbReference>
<keyword evidence="11" id="KW-0547">Nucleotide-binding</keyword>
<dbReference type="PANTHER" id="PTHR45631:SF202">
    <property type="entry name" value="SENESCENCE-INDUCED RECEPTOR-LIKE SERINE_THREONINE-PROTEIN KINASE"/>
    <property type="match status" value="1"/>
</dbReference>
<dbReference type="PROSITE" id="PS00107">
    <property type="entry name" value="PROTEIN_KINASE_ATP"/>
    <property type="match status" value="1"/>
</dbReference>